<evidence type="ECO:0000256" key="4">
    <source>
        <dbReference type="PROSITE-ProRule" id="PRU00708"/>
    </source>
</evidence>
<dbReference type="EMBL" id="GBRH01189991">
    <property type="protein sequence ID" value="JAE07905.1"/>
    <property type="molecule type" value="Transcribed_RNA"/>
</dbReference>
<feature type="repeat" description="PPR" evidence="4">
    <location>
        <begin position="45"/>
        <end position="79"/>
    </location>
</feature>
<keyword evidence="1" id="KW-0677">Repeat</keyword>
<dbReference type="GO" id="GO:0003723">
    <property type="term" value="F:RNA binding"/>
    <property type="evidence" value="ECO:0007669"/>
    <property type="project" value="InterPro"/>
</dbReference>
<dbReference type="InterPro" id="IPR046848">
    <property type="entry name" value="E_motif"/>
</dbReference>
<evidence type="ECO:0008006" key="6">
    <source>
        <dbReference type="Google" id="ProtNLM"/>
    </source>
</evidence>
<reference evidence="5" key="1">
    <citation type="submission" date="2014-09" db="EMBL/GenBank/DDBJ databases">
        <authorList>
            <person name="Magalhaes I.L.F."/>
            <person name="Oliveira U."/>
            <person name="Santos F.R."/>
            <person name="Vidigal T.H.D.A."/>
            <person name="Brescovit A.D."/>
            <person name="Santos A.J."/>
        </authorList>
    </citation>
    <scope>NUCLEOTIDE SEQUENCE</scope>
    <source>
        <tissue evidence="5">Shoot tissue taken approximately 20 cm above the soil surface</tissue>
    </source>
</reference>
<dbReference type="Pfam" id="PF20431">
    <property type="entry name" value="E_motif"/>
    <property type="match status" value="1"/>
</dbReference>
<dbReference type="PANTHER" id="PTHR47926">
    <property type="entry name" value="PENTATRICOPEPTIDE REPEAT-CONTAINING PROTEIN"/>
    <property type="match status" value="1"/>
</dbReference>
<protein>
    <recommendedName>
        <fullName evidence="6">Pentatricopeptide repeat-containing protein</fullName>
    </recommendedName>
</protein>
<comment type="similarity">
    <text evidence="3">Belongs to the PPR family. PCMP-E subfamily.</text>
</comment>
<accession>A0A0A9F4D3</accession>
<evidence type="ECO:0000313" key="5">
    <source>
        <dbReference type="EMBL" id="JAE07905.1"/>
    </source>
</evidence>
<feature type="repeat" description="PPR" evidence="4">
    <location>
        <begin position="209"/>
        <end position="243"/>
    </location>
</feature>
<dbReference type="AlphaFoldDB" id="A0A0A9F4D3"/>
<dbReference type="FunFam" id="1.25.40.10:FF:000212">
    <property type="entry name" value="Pentatricopeptide repeat-containing protein At2g03380, mitochondrial"/>
    <property type="match status" value="1"/>
</dbReference>
<dbReference type="PANTHER" id="PTHR47926:SF407">
    <property type="entry name" value="(WILD MALAYSIAN BANANA) HYPOTHETICAL PROTEIN"/>
    <property type="match status" value="1"/>
</dbReference>
<dbReference type="InterPro" id="IPR046960">
    <property type="entry name" value="PPR_At4g14850-like_plant"/>
</dbReference>
<evidence type="ECO:0000256" key="3">
    <source>
        <dbReference type="ARBA" id="ARBA00061659"/>
    </source>
</evidence>
<dbReference type="GO" id="GO:0009451">
    <property type="term" value="P:RNA modification"/>
    <property type="evidence" value="ECO:0007669"/>
    <property type="project" value="InterPro"/>
</dbReference>
<reference evidence="5" key="2">
    <citation type="journal article" date="2015" name="Data Brief">
        <title>Shoot transcriptome of the giant reed, Arundo donax.</title>
        <authorList>
            <person name="Barrero R.A."/>
            <person name="Guerrero F.D."/>
            <person name="Moolhuijzen P."/>
            <person name="Goolsby J.A."/>
            <person name="Tidwell J."/>
            <person name="Bellgard S.E."/>
            <person name="Bellgard M.I."/>
        </authorList>
    </citation>
    <scope>NUCLEOTIDE SEQUENCE</scope>
    <source>
        <tissue evidence="5">Shoot tissue taken approximately 20 cm above the soil surface</tissue>
    </source>
</reference>
<dbReference type="InterPro" id="IPR002885">
    <property type="entry name" value="PPR_rpt"/>
</dbReference>
<dbReference type="PROSITE" id="PS51375">
    <property type="entry name" value="PPR"/>
    <property type="match status" value="3"/>
</dbReference>
<dbReference type="InterPro" id="IPR011990">
    <property type="entry name" value="TPR-like_helical_dom_sf"/>
</dbReference>
<name>A0A0A9F4D3_ARUDO</name>
<dbReference type="Pfam" id="PF01535">
    <property type="entry name" value="PPR"/>
    <property type="match status" value="5"/>
</dbReference>
<sequence length="492" mass="53764">MAHGVAVRRGLDGLVIVATNLVHAYAGVSELGSARAMFDGMPDRNTVTWNAMLNGYVKAGMMDIAAEVFWGIPQRDVVSWLTMIDGYIRANHVSDALKAYVHMMGEVDTKGSEALLVGLVKACAQDSAITEGQQLHTVILKNGFDAHAFVQATLIHFYGCCGLIGLAQMQFKLSDKSHIASWNALMAGLLRKDLMHAARQLFDDMPERDIISWSTLISGYVRIGSPDMALHLFFSMPITDVEPNEITLASALSTVADSGVLGQGRWIHDYIISRSIRLTDNLGAGLIDMYAKRGSIADAVQLFNHARDQFSSVSPWNAMICSLAIHGYAHMSLDLFSQLQRTKIKPDAITFIGVLNACCHAGMVIEGKHHFETMRREYGIQPTIKHYGCMVDLLGRAGYLDEAEQLVEMMPMKPDVVIWGSILAAARAQGNVPLGEKAAEELAKLNQSHGASKVALSNLYAEAGRWANVSVVRKELQDTTFERLTGNSGVVQ</sequence>
<organism evidence="5">
    <name type="scientific">Arundo donax</name>
    <name type="common">Giant reed</name>
    <name type="synonym">Donax arundinaceus</name>
    <dbReference type="NCBI Taxonomy" id="35708"/>
    <lineage>
        <taxon>Eukaryota</taxon>
        <taxon>Viridiplantae</taxon>
        <taxon>Streptophyta</taxon>
        <taxon>Embryophyta</taxon>
        <taxon>Tracheophyta</taxon>
        <taxon>Spermatophyta</taxon>
        <taxon>Magnoliopsida</taxon>
        <taxon>Liliopsida</taxon>
        <taxon>Poales</taxon>
        <taxon>Poaceae</taxon>
        <taxon>PACMAD clade</taxon>
        <taxon>Arundinoideae</taxon>
        <taxon>Arundineae</taxon>
        <taxon>Arundo</taxon>
    </lineage>
</organism>
<keyword evidence="2" id="KW-0809">Transit peptide</keyword>
<evidence type="ECO:0000256" key="1">
    <source>
        <dbReference type="ARBA" id="ARBA00022737"/>
    </source>
</evidence>
<dbReference type="NCBIfam" id="TIGR00756">
    <property type="entry name" value="PPR"/>
    <property type="match status" value="5"/>
</dbReference>
<proteinExistence type="inferred from homology"/>
<dbReference type="Pfam" id="PF13041">
    <property type="entry name" value="PPR_2"/>
    <property type="match status" value="1"/>
</dbReference>
<feature type="repeat" description="PPR" evidence="4">
    <location>
        <begin position="312"/>
        <end position="346"/>
    </location>
</feature>
<dbReference type="Gene3D" id="1.25.40.10">
    <property type="entry name" value="Tetratricopeptide repeat domain"/>
    <property type="match status" value="3"/>
</dbReference>
<evidence type="ECO:0000256" key="2">
    <source>
        <dbReference type="ARBA" id="ARBA00022946"/>
    </source>
</evidence>